<feature type="compositionally biased region" description="Basic and acidic residues" evidence="1">
    <location>
        <begin position="213"/>
        <end position="240"/>
    </location>
</feature>
<keyword evidence="2" id="KW-0456">Lyase</keyword>
<proteinExistence type="predicted"/>
<name>A0A6J4TVI5_9BACT</name>
<feature type="region of interest" description="Disordered" evidence="1">
    <location>
        <begin position="1"/>
        <end position="331"/>
    </location>
</feature>
<reference evidence="2" key="1">
    <citation type="submission" date="2020-02" db="EMBL/GenBank/DDBJ databases">
        <authorList>
            <person name="Meier V. D."/>
        </authorList>
    </citation>
    <scope>NUCLEOTIDE SEQUENCE</scope>
    <source>
        <strain evidence="2">AVDCRST_MAG59</strain>
    </source>
</reference>
<feature type="compositionally biased region" description="Basic residues" evidence="1">
    <location>
        <begin position="102"/>
        <end position="114"/>
    </location>
</feature>
<dbReference type="EMBL" id="CADCWF010000003">
    <property type="protein sequence ID" value="CAA9533547.1"/>
    <property type="molecule type" value="Genomic_DNA"/>
</dbReference>
<evidence type="ECO:0000256" key="1">
    <source>
        <dbReference type="SAM" id="MobiDB-lite"/>
    </source>
</evidence>
<sequence length="331" mass="36381">DDDDPAGPDGPRPRPGGAQPGHPARPRLGAGGEGQPPRGRAAGGDPARSPQRQARVAGGLAAAGDHRHRPDDARRRRHAGQRPPALRQGAPAGPFRYPRGTRGGRPRDHGRRGLRLPQPGVDGGRGARRLGDPGCRGLYRVPRRPDSAPPEAGRDRGVGRRGRGRDRHRRLARPRPPRRVAGPLRRGAGVPCRVRTRPPQDDPRHRRARYPPQRRDGQPRLHDGRGRLHQDLDRQGERQRHPAGRTGDGAGDPRLPPPDRARRRLQAGRRDPDRQVVARLADPDEGGARRRLVAGRSVPPRRERPAHRHRAAARAPPDRAVRRRPPPPDGV</sequence>
<feature type="compositionally biased region" description="Basic residues" evidence="1">
    <location>
        <begin position="159"/>
        <end position="178"/>
    </location>
</feature>
<feature type="compositionally biased region" description="Basic and acidic residues" evidence="1">
    <location>
        <begin position="64"/>
        <end position="74"/>
    </location>
</feature>
<dbReference type="GO" id="GO:0004139">
    <property type="term" value="F:deoxyribose-phosphate aldolase activity"/>
    <property type="evidence" value="ECO:0007669"/>
    <property type="project" value="UniProtKB-EC"/>
</dbReference>
<gene>
    <name evidence="2" type="ORF">AVDCRST_MAG59-65</name>
</gene>
<evidence type="ECO:0000313" key="2">
    <source>
        <dbReference type="EMBL" id="CAA9533547.1"/>
    </source>
</evidence>
<feature type="non-terminal residue" evidence="2">
    <location>
        <position position="331"/>
    </location>
</feature>
<organism evidence="2">
    <name type="scientific">uncultured Thermomicrobiales bacterium</name>
    <dbReference type="NCBI Taxonomy" id="1645740"/>
    <lineage>
        <taxon>Bacteria</taxon>
        <taxon>Pseudomonadati</taxon>
        <taxon>Thermomicrobiota</taxon>
        <taxon>Thermomicrobia</taxon>
        <taxon>Thermomicrobiales</taxon>
        <taxon>environmental samples</taxon>
    </lineage>
</organism>
<protein>
    <submittedName>
        <fullName evidence="2">Deoxyribose-phosphate aldolase</fullName>
        <ecNumber evidence="2">4.1.2.4</ecNumber>
    </submittedName>
</protein>
<accession>A0A6J4TVI5</accession>
<feature type="non-terminal residue" evidence="2">
    <location>
        <position position="1"/>
    </location>
</feature>
<dbReference type="EC" id="4.1.2.4" evidence="2"/>
<dbReference type="AlphaFoldDB" id="A0A6J4TVI5"/>
<feature type="compositionally biased region" description="Low complexity" evidence="1">
    <location>
        <begin position="179"/>
        <end position="189"/>
    </location>
</feature>